<evidence type="ECO:0000256" key="6">
    <source>
        <dbReference type="SAM" id="SignalP"/>
    </source>
</evidence>
<dbReference type="EMBL" id="CZAO01000014">
    <property type="protein sequence ID" value="CUQ03589.1"/>
    <property type="molecule type" value="Genomic_DNA"/>
</dbReference>
<dbReference type="Gene3D" id="1.25.40.390">
    <property type="match status" value="1"/>
</dbReference>
<dbReference type="EMBL" id="QSRK01000039">
    <property type="protein sequence ID" value="RGL08545.1"/>
    <property type="molecule type" value="Genomic_DNA"/>
</dbReference>
<evidence type="ECO:0000313" key="12">
    <source>
        <dbReference type="EMBL" id="RGS53373.1"/>
    </source>
</evidence>
<evidence type="ECO:0000256" key="3">
    <source>
        <dbReference type="ARBA" id="ARBA00022729"/>
    </source>
</evidence>
<dbReference type="GO" id="GO:0009279">
    <property type="term" value="C:cell outer membrane"/>
    <property type="evidence" value="ECO:0007669"/>
    <property type="project" value="UniProtKB-SubCell"/>
</dbReference>
<evidence type="ECO:0000313" key="17">
    <source>
        <dbReference type="Proteomes" id="UP000285283"/>
    </source>
</evidence>
<evidence type="ECO:0000313" key="16">
    <source>
        <dbReference type="Proteomes" id="UP000284022"/>
    </source>
</evidence>
<dbReference type="RefSeq" id="WP_008664258.1">
    <property type="nucleotide sequence ID" value="NZ_BQNO01000001.1"/>
</dbReference>
<dbReference type="InterPro" id="IPR012944">
    <property type="entry name" value="SusD_RagB_dom"/>
</dbReference>
<evidence type="ECO:0000256" key="2">
    <source>
        <dbReference type="ARBA" id="ARBA00006275"/>
    </source>
</evidence>
<gene>
    <name evidence="13" type="ORF">DWW83_01610</name>
    <name evidence="12" type="ORF">DWX87_14590</name>
    <name evidence="11" type="ORF">DXC80_18310</name>
    <name evidence="9" type="ORF">ERS852510_02990</name>
    <name evidence="10" type="ORF">GAQ59_18495</name>
</gene>
<dbReference type="InterPro" id="IPR011990">
    <property type="entry name" value="TPR-like_helical_dom_sf"/>
</dbReference>
<feature type="chain" id="PRO_5014252491" evidence="6">
    <location>
        <begin position="24"/>
        <end position="539"/>
    </location>
</feature>
<keyword evidence="3 6" id="KW-0732">Signal</keyword>
<dbReference type="Proteomes" id="UP000260795">
    <property type="component" value="Unassembled WGS sequence"/>
</dbReference>
<name>A0A174R5N9_BACUN</name>
<evidence type="ECO:0000256" key="5">
    <source>
        <dbReference type="ARBA" id="ARBA00023237"/>
    </source>
</evidence>
<evidence type="ECO:0000313" key="14">
    <source>
        <dbReference type="Proteomes" id="UP000095766"/>
    </source>
</evidence>
<comment type="similarity">
    <text evidence="2">Belongs to the SusD family.</text>
</comment>
<keyword evidence="5" id="KW-0998">Cell outer membrane</keyword>
<evidence type="ECO:0000313" key="9">
    <source>
        <dbReference type="EMBL" id="CUQ03589.1"/>
    </source>
</evidence>
<evidence type="ECO:0000313" key="10">
    <source>
        <dbReference type="EMBL" id="KAB4167468.1"/>
    </source>
</evidence>
<reference evidence="10 18" key="3">
    <citation type="journal article" date="2019" name="Nat. Med.">
        <title>A library of human gut bacterial isolates paired with longitudinal multiomics data enables mechanistic microbiome research.</title>
        <authorList>
            <person name="Poyet M."/>
            <person name="Groussin M."/>
            <person name="Gibbons S.M."/>
            <person name="Avila-Pacheco J."/>
            <person name="Jiang X."/>
            <person name="Kearney S.M."/>
            <person name="Perrotta A.R."/>
            <person name="Berdy B."/>
            <person name="Zhao S."/>
            <person name="Lieberman T.D."/>
            <person name="Swanson P.K."/>
            <person name="Smith M."/>
            <person name="Roesemann S."/>
            <person name="Alexander J.E."/>
            <person name="Rich S.A."/>
            <person name="Livny J."/>
            <person name="Vlamakis H."/>
            <person name="Clish C."/>
            <person name="Bullock K."/>
            <person name="Deik A."/>
            <person name="Scott J."/>
            <person name="Pierce K.A."/>
            <person name="Xavier R.J."/>
            <person name="Alm E.J."/>
        </authorList>
    </citation>
    <scope>NUCLEOTIDE SEQUENCE [LARGE SCALE GENOMIC DNA]</scope>
    <source>
        <strain evidence="10 18">BIOML-A27</strain>
    </source>
</reference>
<dbReference type="AlphaFoldDB" id="A0A174R5N9"/>
<dbReference type="GeneID" id="99749650"/>
<dbReference type="Proteomes" id="UP000095766">
    <property type="component" value="Unassembled WGS sequence"/>
</dbReference>
<keyword evidence="4" id="KW-0472">Membrane</keyword>
<feature type="domain" description="RagB/SusD" evidence="7">
    <location>
        <begin position="263"/>
        <end position="539"/>
    </location>
</feature>
<dbReference type="Proteomes" id="UP000433928">
    <property type="component" value="Unassembled WGS sequence"/>
</dbReference>
<dbReference type="EMBL" id="WCUG01000025">
    <property type="protein sequence ID" value="KAB4167468.1"/>
    <property type="molecule type" value="Genomic_DNA"/>
</dbReference>
<dbReference type="EMBL" id="QRVP01000015">
    <property type="protein sequence ID" value="RGS53373.1"/>
    <property type="molecule type" value="Genomic_DNA"/>
</dbReference>
<dbReference type="PROSITE" id="PS51257">
    <property type="entry name" value="PROKAR_LIPOPROTEIN"/>
    <property type="match status" value="1"/>
</dbReference>
<evidence type="ECO:0000313" key="15">
    <source>
        <dbReference type="Proteomes" id="UP000260795"/>
    </source>
</evidence>
<proteinExistence type="inferred from homology"/>
<organism evidence="11 15">
    <name type="scientific">Bacteroides uniformis</name>
    <dbReference type="NCBI Taxonomy" id="820"/>
    <lineage>
        <taxon>Bacteria</taxon>
        <taxon>Pseudomonadati</taxon>
        <taxon>Bacteroidota</taxon>
        <taxon>Bacteroidia</taxon>
        <taxon>Bacteroidales</taxon>
        <taxon>Bacteroidaceae</taxon>
        <taxon>Bacteroides</taxon>
    </lineage>
</organism>
<dbReference type="Pfam" id="PF14322">
    <property type="entry name" value="SusD-like_3"/>
    <property type="match status" value="1"/>
</dbReference>
<evidence type="ECO:0000313" key="18">
    <source>
        <dbReference type="Proteomes" id="UP000433928"/>
    </source>
</evidence>
<dbReference type="Pfam" id="PF07980">
    <property type="entry name" value="SusD_RagB"/>
    <property type="match status" value="1"/>
</dbReference>
<dbReference type="Proteomes" id="UP000284022">
    <property type="component" value="Unassembled WGS sequence"/>
</dbReference>
<reference evidence="15 16" key="2">
    <citation type="submission" date="2018-08" db="EMBL/GenBank/DDBJ databases">
        <title>A genome reference for cultivated species of the human gut microbiota.</title>
        <authorList>
            <person name="Zou Y."/>
            <person name="Xue W."/>
            <person name="Luo G."/>
        </authorList>
    </citation>
    <scope>NUCLEOTIDE SEQUENCE [LARGE SCALE GENOMIC DNA]</scope>
    <source>
        <strain evidence="13 16">AF17-20</strain>
        <strain evidence="12 17">AF21-53</strain>
        <strain evidence="11 15">TF08-13</strain>
    </source>
</reference>
<evidence type="ECO:0000256" key="1">
    <source>
        <dbReference type="ARBA" id="ARBA00004442"/>
    </source>
</evidence>
<accession>A0A174R5N9</accession>
<evidence type="ECO:0000259" key="7">
    <source>
        <dbReference type="Pfam" id="PF07980"/>
    </source>
</evidence>
<dbReference type="Proteomes" id="UP000285283">
    <property type="component" value="Unassembled WGS sequence"/>
</dbReference>
<feature type="signal peptide" evidence="6">
    <location>
        <begin position="1"/>
        <end position="23"/>
    </location>
</feature>
<sequence length="539" mass="62407">MKAILFRYSSWCLSLFCMLSMLSCVELDVIPTDKYTDETYWTSEANASALLNMAYKQMNSADWLFRDERLSDNLYNGYGGDAVKTIGNGQATSSTALFDDVWKSIYSGIKTAHTLLENIDRVPMDEGRKNRMKAEARFVRAFLFFQATNWYGDVPFFTEDIDEATAKTISPTTQSEIVAWIHKELEEIAEILPTKEEYDVTDRGRITAGAAMAMNARIALNFNEWEKVVQYTEKLINTDNYGKYELFPDYQKLFFKENEYNSEIILDIQYVPEKRTWGNISTYVPFSLPLVQYVLASPTQSLVDTYLMKDGSKWDESKGDYVDRDPRFDMTIVHHGSVIEDKEGNAITVNVDPNDPKNNTLDKIGRENGGHTGYFYRKYYDTNQEAWTTGTSWQCNINLITLRFADVLLMYAEAKNELGEMNSDIWDKTIKRLRQRAGFDNTSAAMDYPANGDLRQIIRDERRVELALEGTRIYDIRRWKIAETVLNEPVRGAKFKLNEGKLEYFTYRDRSFNKDRDYLWAIPRQQLVINPNLGQNPGY</sequence>
<dbReference type="InterPro" id="IPR033985">
    <property type="entry name" value="SusD-like_N"/>
</dbReference>
<evidence type="ECO:0000259" key="8">
    <source>
        <dbReference type="Pfam" id="PF14322"/>
    </source>
</evidence>
<evidence type="ECO:0000313" key="13">
    <source>
        <dbReference type="EMBL" id="RGU41418.1"/>
    </source>
</evidence>
<protein>
    <submittedName>
        <fullName evidence="9 11">SusD family</fullName>
    </submittedName>
</protein>
<evidence type="ECO:0000256" key="4">
    <source>
        <dbReference type="ARBA" id="ARBA00023136"/>
    </source>
</evidence>
<dbReference type="EMBL" id="QRXV01000001">
    <property type="protein sequence ID" value="RGU41418.1"/>
    <property type="molecule type" value="Genomic_DNA"/>
</dbReference>
<comment type="subcellular location">
    <subcellularLocation>
        <location evidence="1">Cell outer membrane</location>
    </subcellularLocation>
</comment>
<feature type="domain" description="SusD-like N-terminal" evidence="8">
    <location>
        <begin position="83"/>
        <end position="220"/>
    </location>
</feature>
<reference evidence="9 14" key="1">
    <citation type="submission" date="2015-09" db="EMBL/GenBank/DDBJ databases">
        <authorList>
            <consortium name="Pathogen Informatics"/>
        </authorList>
    </citation>
    <scope>NUCLEOTIDE SEQUENCE [LARGE SCALE GENOMIC DNA]</scope>
    <source>
        <strain evidence="9 14">2789STDY5834898</strain>
    </source>
</reference>
<dbReference type="SUPFAM" id="SSF48452">
    <property type="entry name" value="TPR-like"/>
    <property type="match status" value="1"/>
</dbReference>
<evidence type="ECO:0000313" key="11">
    <source>
        <dbReference type="EMBL" id="RGL08545.1"/>
    </source>
</evidence>